<evidence type="ECO:0000256" key="1">
    <source>
        <dbReference type="SAM" id="SignalP"/>
    </source>
</evidence>
<evidence type="ECO:0000313" key="2">
    <source>
        <dbReference type="EMBL" id="JAR94327.1"/>
    </source>
</evidence>
<sequence>MSCSTSSVLLVKFFTCASAAQNCSMLLRGIRNSSGGSGLASSLGLACSPWYMKDTTCLSTCPTDLQFPVLLL</sequence>
<reference evidence="2" key="1">
    <citation type="journal article" date="2018" name="PLoS Negl. Trop. Dis.">
        <title>Sialome diversity of ticks revealed by RNAseq of single tick salivary glands.</title>
        <authorList>
            <person name="Perner J."/>
            <person name="Kropackova S."/>
            <person name="Kopacek P."/>
            <person name="Ribeiro J.M."/>
        </authorList>
    </citation>
    <scope>NUCLEOTIDE SEQUENCE</scope>
    <source>
        <strain evidence="2">Siblings of single egg batch collected in Ceske Budejovice</strain>
        <tissue evidence="2">Salivary glands</tissue>
    </source>
</reference>
<feature type="chain" id="PRO_5007542894" evidence="1">
    <location>
        <begin position="20"/>
        <end position="72"/>
    </location>
</feature>
<dbReference type="AlphaFoldDB" id="A0A147BU71"/>
<dbReference type="EMBL" id="GEGO01001077">
    <property type="protein sequence ID" value="JAR94327.1"/>
    <property type="molecule type" value="Transcribed_RNA"/>
</dbReference>
<protein>
    <submittedName>
        <fullName evidence="2">Putative secreted protein</fullName>
    </submittedName>
</protein>
<feature type="signal peptide" evidence="1">
    <location>
        <begin position="1"/>
        <end position="19"/>
    </location>
</feature>
<organism evidence="2">
    <name type="scientific">Ixodes ricinus</name>
    <name type="common">Common tick</name>
    <name type="synonym">Acarus ricinus</name>
    <dbReference type="NCBI Taxonomy" id="34613"/>
    <lineage>
        <taxon>Eukaryota</taxon>
        <taxon>Metazoa</taxon>
        <taxon>Ecdysozoa</taxon>
        <taxon>Arthropoda</taxon>
        <taxon>Chelicerata</taxon>
        <taxon>Arachnida</taxon>
        <taxon>Acari</taxon>
        <taxon>Parasitiformes</taxon>
        <taxon>Ixodida</taxon>
        <taxon>Ixodoidea</taxon>
        <taxon>Ixodidae</taxon>
        <taxon>Ixodinae</taxon>
        <taxon>Ixodes</taxon>
    </lineage>
</organism>
<accession>A0A147BU71</accession>
<keyword evidence="1" id="KW-0732">Signal</keyword>
<name>A0A147BU71_IXORI</name>
<proteinExistence type="predicted"/>